<evidence type="ECO:0000313" key="3">
    <source>
        <dbReference type="Proteomes" id="UP001320876"/>
    </source>
</evidence>
<dbReference type="Gene3D" id="3.30.70.100">
    <property type="match status" value="1"/>
</dbReference>
<sequence length="96" mass="11015">MAKQLIVKWKIKEQEIPRVLAMLPELAEKTRNEEGNLSYVIYQNESDPGQLVLHERYADADAVEAHRKSDHYQRIVAAGIIPHLESREVIAVKVLL</sequence>
<proteinExistence type="predicted"/>
<dbReference type="Pfam" id="PF03992">
    <property type="entry name" value="ABM"/>
    <property type="match status" value="1"/>
</dbReference>
<evidence type="ECO:0000313" key="2">
    <source>
        <dbReference type="EMBL" id="MCW1925878.1"/>
    </source>
</evidence>
<protein>
    <submittedName>
        <fullName evidence="2">Antibiotic biosynthesis monooxygenase</fullName>
    </submittedName>
</protein>
<keyword evidence="2" id="KW-0503">Monooxygenase</keyword>
<evidence type="ECO:0000259" key="1">
    <source>
        <dbReference type="PROSITE" id="PS51725"/>
    </source>
</evidence>
<dbReference type="PANTHER" id="PTHR33336">
    <property type="entry name" value="QUINOL MONOOXYGENASE YGIN-RELATED"/>
    <property type="match status" value="1"/>
</dbReference>
<dbReference type="RefSeq" id="WP_264489986.1">
    <property type="nucleotide sequence ID" value="NZ_JAPDDT010000018.1"/>
</dbReference>
<organism evidence="2 3">
    <name type="scientific">Luteolibacter arcticus</name>
    <dbReference type="NCBI Taxonomy" id="1581411"/>
    <lineage>
        <taxon>Bacteria</taxon>
        <taxon>Pseudomonadati</taxon>
        <taxon>Verrucomicrobiota</taxon>
        <taxon>Verrucomicrobiia</taxon>
        <taxon>Verrucomicrobiales</taxon>
        <taxon>Verrucomicrobiaceae</taxon>
        <taxon>Luteolibacter</taxon>
    </lineage>
</organism>
<dbReference type="InterPro" id="IPR050744">
    <property type="entry name" value="AI-2_Isomerase_LsrG"/>
</dbReference>
<dbReference type="PANTHER" id="PTHR33336:SF15">
    <property type="entry name" value="ABM DOMAIN-CONTAINING PROTEIN"/>
    <property type="match status" value="1"/>
</dbReference>
<dbReference type="InterPro" id="IPR011008">
    <property type="entry name" value="Dimeric_a/b-barrel"/>
</dbReference>
<feature type="domain" description="ABM" evidence="1">
    <location>
        <begin position="3"/>
        <end position="94"/>
    </location>
</feature>
<dbReference type="EMBL" id="JAPDDT010000018">
    <property type="protein sequence ID" value="MCW1925878.1"/>
    <property type="molecule type" value="Genomic_DNA"/>
</dbReference>
<keyword evidence="2" id="KW-0560">Oxidoreductase</keyword>
<dbReference type="GO" id="GO:0004497">
    <property type="term" value="F:monooxygenase activity"/>
    <property type="evidence" value="ECO:0007669"/>
    <property type="project" value="UniProtKB-KW"/>
</dbReference>
<dbReference type="SUPFAM" id="SSF54909">
    <property type="entry name" value="Dimeric alpha+beta barrel"/>
    <property type="match status" value="1"/>
</dbReference>
<reference evidence="2 3" key="1">
    <citation type="submission" date="2022-10" db="EMBL/GenBank/DDBJ databases">
        <title>Luteolibacter arcticus strain CCTCC AB 2014275, whole genome shotgun sequencing project.</title>
        <authorList>
            <person name="Zhao G."/>
            <person name="Shen L."/>
        </authorList>
    </citation>
    <scope>NUCLEOTIDE SEQUENCE [LARGE SCALE GENOMIC DNA]</scope>
    <source>
        <strain evidence="2 3">CCTCC AB 2014275</strain>
    </source>
</reference>
<accession>A0ABT3GQZ1</accession>
<keyword evidence="3" id="KW-1185">Reference proteome</keyword>
<gene>
    <name evidence="2" type="ORF">OKA05_25185</name>
</gene>
<dbReference type="PROSITE" id="PS51725">
    <property type="entry name" value="ABM"/>
    <property type="match status" value="1"/>
</dbReference>
<name>A0ABT3GQZ1_9BACT</name>
<dbReference type="InterPro" id="IPR007138">
    <property type="entry name" value="ABM_dom"/>
</dbReference>
<dbReference type="Proteomes" id="UP001320876">
    <property type="component" value="Unassembled WGS sequence"/>
</dbReference>
<comment type="caution">
    <text evidence="2">The sequence shown here is derived from an EMBL/GenBank/DDBJ whole genome shotgun (WGS) entry which is preliminary data.</text>
</comment>